<feature type="transmembrane region" description="Helical" evidence="1">
    <location>
        <begin position="118"/>
        <end position="151"/>
    </location>
</feature>
<evidence type="ECO:0000313" key="2">
    <source>
        <dbReference type="EMBL" id="PON78698.1"/>
    </source>
</evidence>
<reference evidence="3" key="1">
    <citation type="submission" date="2016-06" db="EMBL/GenBank/DDBJ databases">
        <title>Parallel loss of symbiosis genes in relatives of nitrogen-fixing non-legume Parasponia.</title>
        <authorList>
            <person name="Van Velzen R."/>
            <person name="Holmer R."/>
            <person name="Bu F."/>
            <person name="Rutten L."/>
            <person name="Van Zeijl A."/>
            <person name="Liu W."/>
            <person name="Santuari L."/>
            <person name="Cao Q."/>
            <person name="Sharma T."/>
            <person name="Shen D."/>
            <person name="Roswanjaya Y."/>
            <person name="Wardhani T."/>
            <person name="Kalhor M.S."/>
            <person name="Jansen J."/>
            <person name="Van den Hoogen J."/>
            <person name="Gungor B."/>
            <person name="Hartog M."/>
            <person name="Hontelez J."/>
            <person name="Verver J."/>
            <person name="Yang W.-C."/>
            <person name="Schijlen E."/>
            <person name="Repin R."/>
            <person name="Schilthuizen M."/>
            <person name="Schranz E."/>
            <person name="Heidstra R."/>
            <person name="Miyata K."/>
            <person name="Fedorova E."/>
            <person name="Kohlen W."/>
            <person name="Bisseling T."/>
            <person name="Smit S."/>
            <person name="Geurts R."/>
        </authorList>
    </citation>
    <scope>NUCLEOTIDE SEQUENCE [LARGE SCALE GENOMIC DNA]</scope>
    <source>
        <strain evidence="3">cv. RG33-2</strain>
    </source>
</reference>
<proteinExistence type="predicted"/>
<evidence type="ECO:0008006" key="4">
    <source>
        <dbReference type="Google" id="ProtNLM"/>
    </source>
</evidence>
<dbReference type="InParanoid" id="A0A2P5DZH5"/>
<keyword evidence="1" id="KW-0812">Transmembrane</keyword>
<feature type="transmembrane region" description="Helical" evidence="1">
    <location>
        <begin position="33"/>
        <end position="50"/>
    </location>
</feature>
<dbReference type="Proteomes" id="UP000237000">
    <property type="component" value="Unassembled WGS sequence"/>
</dbReference>
<protein>
    <recommendedName>
        <fullName evidence="4">Transmembrane protein</fullName>
    </recommendedName>
</protein>
<keyword evidence="1" id="KW-0472">Membrane</keyword>
<accession>A0A2P5DZH5</accession>
<dbReference type="AlphaFoldDB" id="A0A2P5DZH5"/>
<feature type="transmembrane region" description="Helical" evidence="1">
    <location>
        <begin position="70"/>
        <end position="97"/>
    </location>
</feature>
<dbReference type="OrthoDB" id="1738999at2759"/>
<gene>
    <name evidence="2" type="ORF">TorRG33x02_237420</name>
</gene>
<dbReference type="EMBL" id="JXTC01000240">
    <property type="protein sequence ID" value="PON78698.1"/>
    <property type="molecule type" value="Genomic_DNA"/>
</dbReference>
<name>A0A2P5DZH5_TREOI</name>
<organism evidence="2 3">
    <name type="scientific">Trema orientale</name>
    <name type="common">Charcoal tree</name>
    <name type="synonym">Celtis orientalis</name>
    <dbReference type="NCBI Taxonomy" id="63057"/>
    <lineage>
        <taxon>Eukaryota</taxon>
        <taxon>Viridiplantae</taxon>
        <taxon>Streptophyta</taxon>
        <taxon>Embryophyta</taxon>
        <taxon>Tracheophyta</taxon>
        <taxon>Spermatophyta</taxon>
        <taxon>Magnoliopsida</taxon>
        <taxon>eudicotyledons</taxon>
        <taxon>Gunneridae</taxon>
        <taxon>Pentapetalae</taxon>
        <taxon>rosids</taxon>
        <taxon>fabids</taxon>
        <taxon>Rosales</taxon>
        <taxon>Cannabaceae</taxon>
        <taxon>Trema</taxon>
    </lineage>
</organism>
<evidence type="ECO:0000313" key="3">
    <source>
        <dbReference type="Proteomes" id="UP000237000"/>
    </source>
</evidence>
<sequence length="177" mass="19601">MDSNSVQQPLLLSPSIDPTNDKKTSLAKSMLKVVMWVVFLSWVAIPFMFLGESSSQIITALVHAAGGTTFGITGSFLLLYFCPVLVISFLAFAYIIISGEEEFSKKKTSRYPSYRLWTFPVIVSGPFGVVSAAEFIGILIFGVYIILAVYANTLQTLSLIPDQLSFKEQRYIILCFS</sequence>
<keyword evidence="3" id="KW-1185">Reference proteome</keyword>
<dbReference type="STRING" id="63057.A0A2P5DZH5"/>
<keyword evidence="1" id="KW-1133">Transmembrane helix</keyword>
<evidence type="ECO:0000256" key="1">
    <source>
        <dbReference type="SAM" id="Phobius"/>
    </source>
</evidence>
<comment type="caution">
    <text evidence="2">The sequence shown here is derived from an EMBL/GenBank/DDBJ whole genome shotgun (WGS) entry which is preliminary data.</text>
</comment>